<name>A0A9Q5BW67_STRSU</name>
<gene>
    <name evidence="2" type="ORF">HO898_02200</name>
</gene>
<feature type="transmembrane region" description="Helical" evidence="1">
    <location>
        <begin position="171"/>
        <end position="188"/>
    </location>
</feature>
<dbReference type="EMBL" id="JABLKP010000002">
    <property type="protein sequence ID" value="NQP82578.1"/>
    <property type="molecule type" value="Genomic_DNA"/>
</dbReference>
<feature type="transmembrane region" description="Helical" evidence="1">
    <location>
        <begin position="56"/>
        <end position="80"/>
    </location>
</feature>
<dbReference type="Pfam" id="PF12730">
    <property type="entry name" value="ABC2_membrane_4"/>
    <property type="match status" value="1"/>
</dbReference>
<keyword evidence="1" id="KW-0812">Transmembrane</keyword>
<comment type="caution">
    <text evidence="2">The sequence shown here is derived from an EMBL/GenBank/DDBJ whole genome shotgun (WGS) entry which is preliminary data.</text>
</comment>
<evidence type="ECO:0000256" key="1">
    <source>
        <dbReference type="SAM" id="Phobius"/>
    </source>
</evidence>
<accession>A0A9Q5BW67</accession>
<sequence>MLELVKIEFLKQKHQKLNLVVYGVIALYLALIFYYVNDARGLFDSFPFVYKFSLSYLNFLILPLYCVSYTIQAFGVEYRYNIINNLQLASANMLKTFWAKVLYIEINALLIMMFTYVSVSLFALLSRFSSTVTLLLLLRFLYLCISSGLLIPVGVFPLVAFVMIKGKGKDIIGNLVGVIYVLVSFFLARTSPNISPITSATSLIWEGNSEGVVLQQPASVSSIVLGLSLFVLSFLSIKFWLRKAEN</sequence>
<dbReference type="Proteomes" id="UP000748881">
    <property type="component" value="Unassembled WGS sequence"/>
</dbReference>
<evidence type="ECO:0000313" key="3">
    <source>
        <dbReference type="Proteomes" id="UP000748881"/>
    </source>
</evidence>
<dbReference type="AlphaFoldDB" id="A0A9Q5BW67"/>
<feature type="transmembrane region" description="Helical" evidence="1">
    <location>
        <begin position="218"/>
        <end position="241"/>
    </location>
</feature>
<proteinExistence type="predicted"/>
<feature type="transmembrane region" description="Helical" evidence="1">
    <location>
        <begin position="101"/>
        <end position="125"/>
    </location>
</feature>
<protein>
    <submittedName>
        <fullName evidence="2">ABC transporter permease subunit</fullName>
    </submittedName>
</protein>
<dbReference type="RefSeq" id="WP_024378456.1">
    <property type="nucleotide sequence ID" value="NZ_CP102135.1"/>
</dbReference>
<reference evidence="2" key="1">
    <citation type="submission" date="2020-05" db="EMBL/GenBank/DDBJ databases">
        <title>Linking phenotype, genotype and ecology: antimicrobial resistance in the zoonotic pathogen Streptococcus suis.</title>
        <authorList>
            <person name="Hadjirin N.F."/>
            <person name="Miller E.L."/>
            <person name="Murray G.R."/>
            <person name="Yen P.L.K."/>
            <person name="Phuc H.D."/>
            <person name="Wileman T.M."/>
            <person name="Hernandez-Garcia J."/>
            <person name="Williamson S.M."/>
            <person name="Parkhill J."/>
            <person name="Maskell D.J."/>
            <person name="Zhou R."/>
            <person name="Fittipaldi N."/>
            <person name="Gottschalk M."/>
            <person name="Tucker A.D.W."/>
            <person name="Hoa N.T."/>
            <person name="Welch J."/>
            <person name="Weinert L.A."/>
        </authorList>
    </citation>
    <scope>NUCLEOTIDE SEQUENCE</scope>
    <source>
        <strain evidence="2">TMW_SS111</strain>
    </source>
</reference>
<keyword evidence="1" id="KW-0472">Membrane</keyword>
<feature type="transmembrane region" description="Helical" evidence="1">
    <location>
        <begin position="19"/>
        <end position="36"/>
    </location>
</feature>
<keyword evidence="1" id="KW-1133">Transmembrane helix</keyword>
<feature type="transmembrane region" description="Helical" evidence="1">
    <location>
        <begin position="140"/>
        <end position="164"/>
    </location>
</feature>
<evidence type="ECO:0000313" key="2">
    <source>
        <dbReference type="EMBL" id="NQP82578.1"/>
    </source>
</evidence>
<organism evidence="2 3">
    <name type="scientific">Streptococcus suis</name>
    <dbReference type="NCBI Taxonomy" id="1307"/>
    <lineage>
        <taxon>Bacteria</taxon>
        <taxon>Bacillati</taxon>
        <taxon>Bacillota</taxon>
        <taxon>Bacilli</taxon>
        <taxon>Lactobacillales</taxon>
        <taxon>Streptococcaceae</taxon>
        <taxon>Streptococcus</taxon>
    </lineage>
</organism>